<evidence type="ECO:0000259" key="1">
    <source>
        <dbReference type="Pfam" id="PF04859"/>
    </source>
</evidence>
<accession>A0A5J4ZAV3</accession>
<dbReference type="InterPro" id="IPR040225">
    <property type="entry name" value="GIL1-like"/>
</dbReference>
<dbReference type="OrthoDB" id="1915848at2759"/>
<dbReference type="AlphaFoldDB" id="A0A5J4ZAV3"/>
<sequence length="368" mass="41472">MGGGNQRAALAGASRNVSEVRSRFKTKTFEFFKDDEETATTAAATDSEDADGFTLLDSAEEFIPDQKVVVIKPDQTHNTSVTQSACPIGPSNTYFVETLMSSLFATISSFEASYLQLQTAHVPFDEDTIKTADRALVSHLQRSSHIRQLYRNFRKNPNFNAEFPIESCLEAQVQENQSKLRTLETAFNRLQSDIDVKDDEVLVLRQKLDDIQKTNSKLSKWLSINSNSNPKSLTDVLLTIRVFDKMLREACRALHKFTKLLIDLMKKAGWDLDLAANSVHPDIDYPKKDHNRYGLLQKLANSFNPVVEIFQVERGVDFSMVYMEDITRKGILPGKTRPKVGFAVVPGFKIGKTVIQSQVYLTGLKYTE</sequence>
<dbReference type="GO" id="GO:0009639">
    <property type="term" value="P:response to red or far red light"/>
    <property type="evidence" value="ECO:0007669"/>
    <property type="project" value="InterPro"/>
</dbReference>
<dbReference type="GO" id="GO:0009959">
    <property type="term" value="P:negative gravitropism"/>
    <property type="evidence" value="ECO:0007669"/>
    <property type="project" value="InterPro"/>
</dbReference>
<reference evidence="3 4" key="1">
    <citation type="submission" date="2019-09" db="EMBL/GenBank/DDBJ databases">
        <title>A chromosome-level genome assembly of the Chinese tupelo Nyssa sinensis.</title>
        <authorList>
            <person name="Yang X."/>
            <person name="Kang M."/>
            <person name="Yang Y."/>
            <person name="Xiong H."/>
            <person name="Wang M."/>
            <person name="Zhang Z."/>
            <person name="Wang Z."/>
            <person name="Wu H."/>
            <person name="Ma T."/>
            <person name="Liu J."/>
            <person name="Xi Z."/>
        </authorList>
    </citation>
    <scope>NUCLEOTIDE SEQUENCE [LARGE SCALE GENOMIC DNA]</scope>
    <source>
        <strain evidence="3">J267</strain>
        <tissue evidence="3">Leaf</tissue>
    </source>
</reference>
<evidence type="ECO:0000259" key="2">
    <source>
        <dbReference type="Pfam" id="PF24994"/>
    </source>
</evidence>
<evidence type="ECO:0000313" key="3">
    <source>
        <dbReference type="EMBL" id="KAA8515913.1"/>
    </source>
</evidence>
<dbReference type="InterPro" id="IPR056813">
    <property type="entry name" value="GIL1_IRKI_C"/>
</dbReference>
<dbReference type="Pfam" id="PF04859">
    <property type="entry name" value="DUF641"/>
    <property type="match status" value="1"/>
</dbReference>
<protein>
    <submittedName>
        <fullName evidence="3">Uncharacterized protein</fullName>
    </submittedName>
</protein>
<dbReference type="InterPro" id="IPR006943">
    <property type="entry name" value="DUF641_pln"/>
</dbReference>
<keyword evidence="4" id="KW-1185">Reference proteome</keyword>
<feature type="domain" description="GIL1/IRKI C-terminal" evidence="2">
    <location>
        <begin position="309"/>
        <end position="360"/>
    </location>
</feature>
<dbReference type="Pfam" id="PF24994">
    <property type="entry name" value="GIL1_IRKI_C"/>
    <property type="match status" value="1"/>
</dbReference>
<gene>
    <name evidence="3" type="ORF">F0562_019092</name>
</gene>
<proteinExistence type="predicted"/>
<organism evidence="3 4">
    <name type="scientific">Nyssa sinensis</name>
    <dbReference type="NCBI Taxonomy" id="561372"/>
    <lineage>
        <taxon>Eukaryota</taxon>
        <taxon>Viridiplantae</taxon>
        <taxon>Streptophyta</taxon>
        <taxon>Embryophyta</taxon>
        <taxon>Tracheophyta</taxon>
        <taxon>Spermatophyta</taxon>
        <taxon>Magnoliopsida</taxon>
        <taxon>eudicotyledons</taxon>
        <taxon>Gunneridae</taxon>
        <taxon>Pentapetalae</taxon>
        <taxon>asterids</taxon>
        <taxon>Cornales</taxon>
        <taxon>Nyssaceae</taxon>
        <taxon>Nyssa</taxon>
    </lineage>
</organism>
<dbReference type="Proteomes" id="UP000325577">
    <property type="component" value="Linkage Group LG9"/>
</dbReference>
<evidence type="ECO:0000313" key="4">
    <source>
        <dbReference type="Proteomes" id="UP000325577"/>
    </source>
</evidence>
<dbReference type="PANTHER" id="PTHR31161">
    <property type="entry name" value="PROTEIN GRAVITROPIC IN THE LIGHT 1"/>
    <property type="match status" value="1"/>
</dbReference>
<feature type="domain" description="DUF641" evidence="1">
    <location>
        <begin position="94"/>
        <end position="220"/>
    </location>
</feature>
<dbReference type="EMBL" id="CM018052">
    <property type="protein sequence ID" value="KAA8515913.1"/>
    <property type="molecule type" value="Genomic_DNA"/>
</dbReference>
<name>A0A5J4ZAV3_9ASTE</name>